<dbReference type="Proteomes" id="UP000298616">
    <property type="component" value="Chromosome"/>
</dbReference>
<dbReference type="NCBIfam" id="TIGR04183">
    <property type="entry name" value="Por_Secre_tail"/>
    <property type="match status" value="1"/>
</dbReference>
<dbReference type="InterPro" id="IPR026444">
    <property type="entry name" value="Secre_tail"/>
</dbReference>
<reference evidence="3 4" key="1">
    <citation type="submission" date="2018-04" db="EMBL/GenBank/DDBJ databases">
        <title>Complete genome uncultured novel isolate.</title>
        <authorList>
            <person name="Merlino G."/>
        </authorList>
    </citation>
    <scope>NUCLEOTIDE SEQUENCE [LARGE SCALE GENOMIC DNA]</scope>
    <source>
        <strain evidence="4">R1DC9</strain>
    </source>
</reference>
<dbReference type="InterPro" id="IPR025667">
    <property type="entry name" value="SprB_repeat"/>
</dbReference>
<sequence length="1009" mass="105281">MGRKIYNYLTIVLFLITTTHFTSLGSVIDSDCGDSCFGGELISVTEEGNCTTYEMKIYTDGVCSHGLSHVTVDVPCGTVTSASSTTNFPLVLNEKDPKTGYSGIKVDEIRDFGEEDIPQSFILTFTVCEATCEEATECWSPKLAFKAGQCIYEEVAEQVCTEPLTGSIESSDVECFNTATGTASVNIEGGISPYSFTWSDGKAGQTRSDLAAGEYSVTVTDSGGEELTLSTVINSPDDIIVSGQVQQPGCSASNAGSIDLSVSGGVSPYSFEWSTGETSANISGLSSGNYSVLITDANQCSVEKTFTIEESTSTLLITGTSTDASCDRSTLGTIDITVSGGSGDYNFNWNNGETTEDLSGLDKGYYTVNVTDASGCTAEATFAVRDNNTISLYVEREAPSCTGEPTGRLSAIVSGGTEPYLYEWSNGATTREISGLAQGSYSVTVTDAAGCSKSFSTYLRQDFLRVSADITTAGCDGSSTGSISLTPTNGTAPFEYSWSDGSTGSTRSGLAAGEYVATITDASGCATSIKLNVPTQSGPTVSLSLEKGSCDLAEATITAYTSSTDNLTYEWSDGSTGESITITESGIYSVTVTNSSGCSTTQSINAESVVNDYNYLCDEIQGGQCLVNDFTYSLSTDISSISITEETSGTGWTFVNNGSDIVITPGDSGTTATYTFTITTNDGCVVSCTKTYSSCVRSDSTDDGTDEGTGDGTDDGTDGGTDDGSDGGTDDGSDGGTDNGSDGGSDDGSDGGTDDGSDGGTDDGSDEGSDGGTDDGTDGGTDSPDDGDNNDDPNTECTSDFETIITGISSENGCYVIDFEIIADPDTKYGLSHITIDIPCAENAKIEFVGNKGTVEYVSTDPTTGATGIKIENFGDFKSGSYTFSVTYCETESCPEIGEGTFEQITYTYKAGQCVTSSNGLLEIPEIENSASIYPNPSTNGQFNIALNEDYGDEVQINIYTITGDLLLSKQMITTGKELLDINIPDKPGQYMIQIIGTEISDSQIIIIE</sequence>
<dbReference type="Pfam" id="PF18962">
    <property type="entry name" value="Por_Secre_tail"/>
    <property type="match status" value="1"/>
</dbReference>
<dbReference type="OrthoDB" id="7794186at2"/>
<name>A0A4D7K416_9BACT</name>
<feature type="compositionally biased region" description="Acidic residues" evidence="1">
    <location>
        <begin position="701"/>
        <end position="733"/>
    </location>
</feature>
<organism evidence="3 4">
    <name type="scientific">Mangrovivirga cuniculi</name>
    <dbReference type="NCBI Taxonomy" id="2715131"/>
    <lineage>
        <taxon>Bacteria</taxon>
        <taxon>Pseudomonadati</taxon>
        <taxon>Bacteroidota</taxon>
        <taxon>Cytophagia</taxon>
        <taxon>Cytophagales</taxon>
        <taxon>Mangrovivirgaceae</taxon>
        <taxon>Mangrovivirga</taxon>
    </lineage>
</organism>
<feature type="compositionally biased region" description="Acidic residues" evidence="1">
    <location>
        <begin position="744"/>
        <end position="794"/>
    </location>
</feature>
<evidence type="ECO:0000256" key="1">
    <source>
        <dbReference type="SAM" id="MobiDB-lite"/>
    </source>
</evidence>
<evidence type="ECO:0000313" key="4">
    <source>
        <dbReference type="Proteomes" id="UP000298616"/>
    </source>
</evidence>
<dbReference type="Pfam" id="PF13573">
    <property type="entry name" value="SprB"/>
    <property type="match status" value="5"/>
</dbReference>
<dbReference type="KEGG" id="fpf:DCC35_12750"/>
<gene>
    <name evidence="3" type="ORF">DCC35_12750</name>
</gene>
<dbReference type="RefSeq" id="WP_137091149.1">
    <property type="nucleotide sequence ID" value="NZ_CP028923.1"/>
</dbReference>
<keyword evidence="4" id="KW-1185">Reference proteome</keyword>
<dbReference type="AlphaFoldDB" id="A0A4D7K416"/>
<evidence type="ECO:0000259" key="2">
    <source>
        <dbReference type="Pfam" id="PF18962"/>
    </source>
</evidence>
<accession>A0A4D7K416</accession>
<protein>
    <recommendedName>
        <fullName evidence="2">Secretion system C-terminal sorting domain-containing protein</fullName>
    </recommendedName>
</protein>
<feature type="compositionally biased region" description="Gly residues" evidence="1">
    <location>
        <begin position="734"/>
        <end position="743"/>
    </location>
</feature>
<dbReference type="EMBL" id="CP028923">
    <property type="protein sequence ID" value="QCK15554.1"/>
    <property type="molecule type" value="Genomic_DNA"/>
</dbReference>
<feature type="domain" description="Secretion system C-terminal sorting" evidence="2">
    <location>
        <begin position="933"/>
        <end position="1006"/>
    </location>
</feature>
<evidence type="ECO:0000313" key="3">
    <source>
        <dbReference type="EMBL" id="QCK15554.1"/>
    </source>
</evidence>
<proteinExistence type="predicted"/>
<dbReference type="Gene3D" id="2.60.40.740">
    <property type="match status" value="4"/>
</dbReference>
<feature type="region of interest" description="Disordered" evidence="1">
    <location>
        <begin position="696"/>
        <end position="798"/>
    </location>
</feature>